<keyword evidence="1" id="KW-0175">Coiled coil</keyword>
<feature type="coiled-coil region" evidence="1">
    <location>
        <begin position="107"/>
        <end position="134"/>
    </location>
</feature>
<accession>A0AA95JZ54</accession>
<dbReference type="AlphaFoldDB" id="A0AA95JZ54"/>
<geneLocation type="plasmid" evidence="5 6">
    <name>paIh5</name>
</geneLocation>
<dbReference type="EMBL" id="CP123495">
    <property type="protein sequence ID" value="WGL94046.1"/>
    <property type="molecule type" value="Genomic_DNA"/>
</dbReference>
<protein>
    <submittedName>
        <fullName evidence="4">Plasmid segregation protein ParM</fullName>
    </submittedName>
</protein>
<proteinExistence type="predicted"/>
<keyword evidence="4" id="KW-0614">Plasmid</keyword>
<dbReference type="SUPFAM" id="SSF53067">
    <property type="entry name" value="Actin-like ATPase domain"/>
    <property type="match status" value="2"/>
</dbReference>
<feature type="domain" description="Plasmid segregation protein ParM C-terminal" evidence="3">
    <location>
        <begin position="161"/>
        <end position="318"/>
    </location>
</feature>
<dbReference type="InterPro" id="IPR048345">
    <property type="entry name" value="ParM_C"/>
</dbReference>
<dbReference type="Proteomes" id="UP001177597">
    <property type="component" value="Plasmid paIh3"/>
</dbReference>
<evidence type="ECO:0000256" key="1">
    <source>
        <dbReference type="SAM" id="Coils"/>
    </source>
</evidence>
<gene>
    <name evidence="4" type="primary">parM</name>
    <name evidence="4" type="ORF">QE207_01175</name>
    <name evidence="5" type="ORF">QE207_01520</name>
</gene>
<sequence length="324" mass="36501">MKVYCDDGSTATKLAWIEDGKIKLFVLQNGFVEKWKNNTFGEVHNYIVNGKKYSYSPNSDEIISTTNINYQYRPINTLGIQEALQQSGLKPQEIDLVVTLPITEYYNTDAQENKENIRKKINNLKEKVELNNGDVFTFNDIKVLPESIPSVAPILSIDNVQERELSLVVDLGGTTLDCGLIRGVFNDVIKTTGNQNLGVGQIIKQVQNALMKADTELNFNDTDSLIRDILKKQNIEQYINNKSMISHVKKALEMAMMQLSDSVIGHIEENYKGFHRIYLTGGGAEFLLSPFKKHWQVLGDKVKKIDDPQTALVKALVALDSEDN</sequence>
<evidence type="ECO:0000313" key="6">
    <source>
        <dbReference type="Proteomes" id="UP001177597"/>
    </source>
</evidence>
<reference evidence="4" key="1">
    <citation type="submission" date="2023-04" db="EMBL/GenBank/DDBJ databases">
        <title>Genome dynamics across the evolutionary transition to endosymbiosis.</title>
        <authorList>
            <person name="Siozios S."/>
            <person name="Nadal-Jimenez P."/>
            <person name="Azagi T."/>
            <person name="Sprong H."/>
            <person name="Frost C.L."/>
            <person name="Parratt S.R."/>
            <person name="Taylor G."/>
            <person name="Brettell L."/>
            <person name="Lew K.C."/>
            <person name="Croft L."/>
            <person name="King K.C."/>
            <person name="Brockhurst M.A."/>
            <person name="Hypsa V."/>
            <person name="Novakova E."/>
            <person name="Darby A.C."/>
            <person name="Hurst G.D.D."/>
        </authorList>
    </citation>
    <scope>NUCLEOTIDE SEQUENCE</scope>
    <source>
        <strain evidence="4">AIh</strain>
        <plasmid evidence="4">paIh3</plasmid>
        <plasmid evidence="5">paIh5</plasmid>
    </source>
</reference>
<dbReference type="CDD" id="cd24022">
    <property type="entry name" value="ASKHA_NBD_ParM_R1-like"/>
    <property type="match status" value="1"/>
</dbReference>
<evidence type="ECO:0000259" key="3">
    <source>
        <dbReference type="Pfam" id="PF21523"/>
    </source>
</evidence>
<dbReference type="Gene3D" id="3.30.420.40">
    <property type="match status" value="2"/>
</dbReference>
<dbReference type="Pfam" id="PF21523">
    <property type="entry name" value="ParM_N"/>
    <property type="match status" value="1"/>
</dbReference>
<dbReference type="RefSeq" id="WP_280628361.1">
    <property type="nucleotide sequence ID" value="NZ_CP123493.1"/>
</dbReference>
<evidence type="ECO:0000313" key="4">
    <source>
        <dbReference type="EMBL" id="WGL93929.1"/>
    </source>
</evidence>
<feature type="domain" description="Plasmid segregation protein ParM/StbA N-terminal" evidence="2">
    <location>
        <begin position="1"/>
        <end position="152"/>
    </location>
</feature>
<dbReference type="EMBL" id="CP123493">
    <property type="protein sequence ID" value="WGL93929.1"/>
    <property type="molecule type" value="Genomic_DNA"/>
</dbReference>
<dbReference type="InterPro" id="IPR009440">
    <property type="entry name" value="ParM/StbA_N"/>
</dbReference>
<evidence type="ECO:0000259" key="2">
    <source>
        <dbReference type="Pfam" id="PF06406"/>
    </source>
</evidence>
<name>A0AA95JZ54_9GAMM</name>
<evidence type="ECO:0000313" key="5">
    <source>
        <dbReference type="EMBL" id="WGL94046.1"/>
    </source>
</evidence>
<dbReference type="Pfam" id="PF06406">
    <property type="entry name" value="StbA_N"/>
    <property type="match status" value="1"/>
</dbReference>
<dbReference type="InterPro" id="IPR043129">
    <property type="entry name" value="ATPase_NBD"/>
</dbReference>
<dbReference type="Proteomes" id="UP001177597">
    <property type="component" value="Plasmid paIh5"/>
</dbReference>
<organism evidence="4 6">
    <name type="scientific">Arsenophonus nasoniae</name>
    <name type="common">son-killer infecting Nasonia vitripennis</name>
    <dbReference type="NCBI Taxonomy" id="638"/>
    <lineage>
        <taxon>Bacteria</taxon>
        <taxon>Pseudomonadati</taxon>
        <taxon>Pseudomonadota</taxon>
        <taxon>Gammaproteobacteria</taxon>
        <taxon>Enterobacterales</taxon>
        <taxon>Morganellaceae</taxon>
        <taxon>Arsenophonus</taxon>
    </lineage>
</organism>
<geneLocation type="plasmid" evidence="4 6">
    <name>paIh3</name>
</geneLocation>
<dbReference type="InterPro" id="IPR056367">
    <property type="entry name" value="ASKHA_NBD_ParM_R1-like"/>
</dbReference>